<dbReference type="PRINTS" id="PR00081">
    <property type="entry name" value="GDHRDH"/>
</dbReference>
<comment type="similarity">
    <text evidence="1">Belongs to the short-chain dehydrogenases/reductases (SDR) family.</text>
</comment>
<evidence type="ECO:0000256" key="3">
    <source>
        <dbReference type="ARBA" id="ARBA00023002"/>
    </source>
</evidence>
<keyword evidence="5" id="KW-1185">Reference proteome</keyword>
<evidence type="ECO:0000313" key="4">
    <source>
        <dbReference type="EMBL" id="KAF2726645.1"/>
    </source>
</evidence>
<keyword evidence="3" id="KW-0560">Oxidoreductase</keyword>
<accession>A0A9P4UVZ1</accession>
<reference evidence="4" key="1">
    <citation type="journal article" date="2020" name="Stud. Mycol.">
        <title>101 Dothideomycetes genomes: a test case for predicting lifestyles and emergence of pathogens.</title>
        <authorList>
            <person name="Haridas S."/>
            <person name="Albert R."/>
            <person name="Binder M."/>
            <person name="Bloem J."/>
            <person name="Labutti K."/>
            <person name="Salamov A."/>
            <person name="Andreopoulos B."/>
            <person name="Baker S."/>
            <person name="Barry K."/>
            <person name="Bills G."/>
            <person name="Bluhm B."/>
            <person name="Cannon C."/>
            <person name="Castanera R."/>
            <person name="Culley D."/>
            <person name="Daum C."/>
            <person name="Ezra D."/>
            <person name="Gonzalez J."/>
            <person name="Henrissat B."/>
            <person name="Kuo A."/>
            <person name="Liang C."/>
            <person name="Lipzen A."/>
            <person name="Lutzoni F."/>
            <person name="Magnuson J."/>
            <person name="Mondo S."/>
            <person name="Nolan M."/>
            <person name="Ohm R."/>
            <person name="Pangilinan J."/>
            <person name="Park H.-J."/>
            <person name="Ramirez L."/>
            <person name="Alfaro M."/>
            <person name="Sun H."/>
            <person name="Tritt A."/>
            <person name="Yoshinaga Y."/>
            <person name="Zwiers L.-H."/>
            <person name="Turgeon B."/>
            <person name="Goodwin S."/>
            <person name="Spatafora J."/>
            <person name="Crous P."/>
            <person name="Grigoriev I."/>
        </authorList>
    </citation>
    <scope>NUCLEOTIDE SEQUENCE</scope>
    <source>
        <strain evidence="4">CBS 125425</strain>
    </source>
</reference>
<proteinExistence type="inferred from homology"/>
<dbReference type="Pfam" id="PF13561">
    <property type="entry name" value="adh_short_C2"/>
    <property type="match status" value="1"/>
</dbReference>
<sequence>MTALNGKVFALTGAASGIGLATAKLLAQRGASLSLADVDANRLAAAAEQVQKARSASDSISNANTSKLELAIQPILSTVLDVRSSSACREWISATFAHFEQPLSGAANLAGVVGRHIAQASGTVRNLDDENEWDFVMDVNFRGTVNCIRAELAYMREGGDGRGGGSIVNAASIAALVGVECNGPYVASKHAVAGITKTVAKEEGDKAIRCNAIAPGIIATPMITQIEEYKGSKELFGAGDPGALRRKGDAEEVAELIVFLLSDQSSFINGTIVPVEGGWIC</sequence>
<dbReference type="EMBL" id="ML996418">
    <property type="protein sequence ID" value="KAF2726645.1"/>
    <property type="molecule type" value="Genomic_DNA"/>
</dbReference>
<dbReference type="InterPro" id="IPR036291">
    <property type="entry name" value="NAD(P)-bd_dom_sf"/>
</dbReference>
<keyword evidence="2" id="KW-0521">NADP</keyword>
<dbReference type="AlphaFoldDB" id="A0A9P4UVZ1"/>
<dbReference type="InterPro" id="IPR002347">
    <property type="entry name" value="SDR_fam"/>
</dbReference>
<dbReference type="CDD" id="cd05233">
    <property type="entry name" value="SDR_c"/>
    <property type="match status" value="1"/>
</dbReference>
<dbReference type="InterPro" id="IPR020904">
    <property type="entry name" value="Sc_DH/Rdtase_CS"/>
</dbReference>
<evidence type="ECO:0000313" key="5">
    <source>
        <dbReference type="Proteomes" id="UP000799444"/>
    </source>
</evidence>
<dbReference type="GO" id="GO:0016491">
    <property type="term" value="F:oxidoreductase activity"/>
    <property type="evidence" value="ECO:0007669"/>
    <property type="project" value="UniProtKB-KW"/>
</dbReference>
<protein>
    <submittedName>
        <fullName evidence="4">Short chain dehydrogenase/ reductase</fullName>
    </submittedName>
</protein>
<dbReference type="Proteomes" id="UP000799444">
    <property type="component" value="Unassembled WGS sequence"/>
</dbReference>
<dbReference type="PROSITE" id="PS00061">
    <property type="entry name" value="ADH_SHORT"/>
    <property type="match status" value="1"/>
</dbReference>
<dbReference type="SUPFAM" id="SSF51735">
    <property type="entry name" value="NAD(P)-binding Rossmann-fold domains"/>
    <property type="match status" value="1"/>
</dbReference>
<name>A0A9P4UVZ1_9PLEO</name>
<evidence type="ECO:0000256" key="2">
    <source>
        <dbReference type="ARBA" id="ARBA00022857"/>
    </source>
</evidence>
<dbReference type="OrthoDB" id="1669814at2759"/>
<organism evidence="4 5">
    <name type="scientific">Polyplosphaeria fusca</name>
    <dbReference type="NCBI Taxonomy" id="682080"/>
    <lineage>
        <taxon>Eukaryota</taxon>
        <taxon>Fungi</taxon>
        <taxon>Dikarya</taxon>
        <taxon>Ascomycota</taxon>
        <taxon>Pezizomycotina</taxon>
        <taxon>Dothideomycetes</taxon>
        <taxon>Pleosporomycetidae</taxon>
        <taxon>Pleosporales</taxon>
        <taxon>Tetraplosphaeriaceae</taxon>
        <taxon>Polyplosphaeria</taxon>
    </lineage>
</organism>
<dbReference type="PANTHER" id="PTHR24321">
    <property type="entry name" value="DEHYDROGENASES, SHORT CHAIN"/>
    <property type="match status" value="1"/>
</dbReference>
<dbReference type="FunFam" id="3.40.50.720:FF:000084">
    <property type="entry name" value="Short-chain dehydrogenase reductase"/>
    <property type="match status" value="1"/>
</dbReference>
<comment type="caution">
    <text evidence="4">The sequence shown here is derived from an EMBL/GenBank/DDBJ whole genome shotgun (WGS) entry which is preliminary data.</text>
</comment>
<dbReference type="Gene3D" id="3.40.50.720">
    <property type="entry name" value="NAD(P)-binding Rossmann-like Domain"/>
    <property type="match status" value="1"/>
</dbReference>
<gene>
    <name evidence="4" type="ORF">EJ04DRAFT_571093</name>
</gene>
<dbReference type="PANTHER" id="PTHR24321:SF8">
    <property type="entry name" value="ESTRADIOL 17-BETA-DEHYDROGENASE 8-RELATED"/>
    <property type="match status" value="1"/>
</dbReference>
<evidence type="ECO:0000256" key="1">
    <source>
        <dbReference type="ARBA" id="ARBA00006484"/>
    </source>
</evidence>